<dbReference type="EMBL" id="VSSQ01084905">
    <property type="protein sequence ID" value="MPN32735.1"/>
    <property type="molecule type" value="Genomic_DNA"/>
</dbReference>
<gene>
    <name evidence="1" type="ORF">SDC9_180215</name>
</gene>
<comment type="caution">
    <text evidence="1">The sequence shown here is derived from an EMBL/GenBank/DDBJ whole genome shotgun (WGS) entry which is preliminary data.</text>
</comment>
<organism evidence="1">
    <name type="scientific">bioreactor metagenome</name>
    <dbReference type="NCBI Taxonomy" id="1076179"/>
    <lineage>
        <taxon>unclassified sequences</taxon>
        <taxon>metagenomes</taxon>
        <taxon>ecological metagenomes</taxon>
    </lineage>
</organism>
<evidence type="ECO:0000313" key="1">
    <source>
        <dbReference type="EMBL" id="MPN32735.1"/>
    </source>
</evidence>
<reference evidence="1" key="1">
    <citation type="submission" date="2019-08" db="EMBL/GenBank/DDBJ databases">
        <authorList>
            <person name="Kucharzyk K."/>
            <person name="Murdoch R.W."/>
            <person name="Higgins S."/>
            <person name="Loffler F."/>
        </authorList>
    </citation>
    <scope>NUCLEOTIDE SEQUENCE</scope>
</reference>
<protein>
    <submittedName>
        <fullName evidence="1">Uncharacterized protein</fullName>
    </submittedName>
</protein>
<accession>A0A645H122</accession>
<sequence>MSVAFNYLAADGCIGNPVGRIEHTDFKQYRKQAGEGNIDIPFGHKPPVDSLFQQLV</sequence>
<name>A0A645H122_9ZZZZ</name>
<dbReference type="AlphaFoldDB" id="A0A645H122"/>
<proteinExistence type="predicted"/>